<evidence type="ECO:0000313" key="8">
    <source>
        <dbReference type="EMBL" id="MTH53710.1"/>
    </source>
</evidence>
<evidence type="ECO:0000256" key="7">
    <source>
        <dbReference type="ARBA" id="ARBA00093797"/>
    </source>
</evidence>
<dbReference type="RefSeq" id="WP_155112242.1">
    <property type="nucleotide sequence ID" value="NZ_WMIB01000008.1"/>
</dbReference>
<dbReference type="InterPro" id="IPR008622">
    <property type="entry name" value="FliT"/>
</dbReference>
<keyword evidence="8" id="KW-0282">Flagellum</keyword>
<name>A0A7X2S5P1_9BACI</name>
<sequence length="116" mass="13577">MSSVSEVHALTEQLLNLLKQPGETNERDTLIQQLNSKLDEREQAMKHLIPPFSSREKQLLQEVNDWNKQVISYMNKVKTVIQLDQQRLKKTKAGANKYVNPYEAVRTDGMFYDKRK</sequence>
<keyword evidence="8" id="KW-0966">Cell projection</keyword>
<comment type="similarity">
    <text evidence="6">Belongs to the bacillales FliT family.</text>
</comment>
<evidence type="ECO:0000256" key="1">
    <source>
        <dbReference type="ARBA" id="ARBA00004514"/>
    </source>
</evidence>
<protein>
    <recommendedName>
        <fullName evidence="7">Flagellar protein FliT</fullName>
    </recommendedName>
</protein>
<gene>
    <name evidence="8" type="ORF">GKZ89_09870</name>
</gene>
<keyword evidence="8" id="KW-0969">Cilium</keyword>
<organism evidence="8 9">
    <name type="scientific">Metabacillus mangrovi</name>
    <dbReference type="NCBI Taxonomy" id="1491830"/>
    <lineage>
        <taxon>Bacteria</taxon>
        <taxon>Bacillati</taxon>
        <taxon>Bacillota</taxon>
        <taxon>Bacilli</taxon>
        <taxon>Bacillales</taxon>
        <taxon>Bacillaceae</taxon>
        <taxon>Metabacillus</taxon>
    </lineage>
</organism>
<evidence type="ECO:0000256" key="5">
    <source>
        <dbReference type="ARBA" id="ARBA00093765"/>
    </source>
</evidence>
<evidence type="ECO:0000256" key="2">
    <source>
        <dbReference type="ARBA" id="ARBA00022490"/>
    </source>
</evidence>
<dbReference type="AlphaFoldDB" id="A0A7X2S5P1"/>
<comment type="caution">
    <text evidence="8">The sequence shown here is derived from an EMBL/GenBank/DDBJ whole genome shotgun (WGS) entry which is preliminary data.</text>
</comment>
<keyword evidence="9" id="KW-1185">Reference proteome</keyword>
<dbReference type="EMBL" id="WMIB01000008">
    <property type="protein sequence ID" value="MTH53710.1"/>
    <property type="molecule type" value="Genomic_DNA"/>
</dbReference>
<keyword evidence="2" id="KW-0963">Cytoplasm</keyword>
<accession>A0A7X2S5P1</accession>
<proteinExistence type="inferred from homology"/>
<evidence type="ECO:0000256" key="6">
    <source>
        <dbReference type="ARBA" id="ARBA00093785"/>
    </source>
</evidence>
<keyword evidence="4" id="KW-0143">Chaperone</keyword>
<evidence type="ECO:0000256" key="3">
    <source>
        <dbReference type="ARBA" id="ARBA00022795"/>
    </source>
</evidence>
<evidence type="ECO:0000256" key="4">
    <source>
        <dbReference type="ARBA" id="ARBA00023186"/>
    </source>
</evidence>
<dbReference type="Proteomes" id="UP000434639">
    <property type="component" value="Unassembled WGS sequence"/>
</dbReference>
<dbReference type="OrthoDB" id="2353131at2"/>
<reference evidence="8 9" key="1">
    <citation type="journal article" date="2017" name="Int. J. Syst. Evol. Microbiol.">
        <title>Bacillus mangrovi sp. nov., isolated from a sediment sample from a mangrove forest.</title>
        <authorList>
            <person name="Gupta V."/>
            <person name="Singh P.K."/>
            <person name="Korpole S."/>
            <person name="Tanuku N.R.S."/>
            <person name="Pinnaka A.K."/>
        </authorList>
    </citation>
    <scope>NUCLEOTIDE SEQUENCE [LARGE SCALE GENOMIC DNA]</scope>
    <source>
        <strain evidence="8 9">KCTC 33872</strain>
    </source>
</reference>
<evidence type="ECO:0000313" key="9">
    <source>
        <dbReference type="Proteomes" id="UP000434639"/>
    </source>
</evidence>
<comment type="subcellular location">
    <subcellularLocation>
        <location evidence="1">Cytoplasm</location>
        <location evidence="1">Cytosol</location>
    </subcellularLocation>
</comment>
<comment type="function">
    <text evidence="5">May act as an export chaperone for the filament capping protein FliD.</text>
</comment>
<dbReference type="Pfam" id="PF05400">
    <property type="entry name" value="FliT"/>
    <property type="match status" value="1"/>
</dbReference>
<keyword evidence="3" id="KW-1005">Bacterial flagellum biogenesis</keyword>